<gene>
    <name evidence="3" type="ORF">PEX2_076210</name>
</gene>
<keyword evidence="2" id="KW-1133">Transmembrane helix</keyword>
<comment type="caution">
    <text evidence="3">The sequence shown here is derived from an EMBL/GenBank/DDBJ whole genome shotgun (WGS) entry which is preliminary data.</text>
</comment>
<dbReference type="GeneID" id="27680311"/>
<dbReference type="EMBL" id="JQFZ01000161">
    <property type="protein sequence ID" value="KGO56668.1"/>
    <property type="molecule type" value="Genomic_DNA"/>
</dbReference>
<feature type="region of interest" description="Disordered" evidence="1">
    <location>
        <begin position="1"/>
        <end position="55"/>
    </location>
</feature>
<dbReference type="AlphaFoldDB" id="A0A0A2JPZ6"/>
<evidence type="ECO:0000256" key="2">
    <source>
        <dbReference type="SAM" id="Phobius"/>
    </source>
</evidence>
<organism evidence="3 4">
    <name type="scientific">Penicillium expansum</name>
    <name type="common">Blue mold rot fungus</name>
    <dbReference type="NCBI Taxonomy" id="27334"/>
    <lineage>
        <taxon>Eukaryota</taxon>
        <taxon>Fungi</taxon>
        <taxon>Dikarya</taxon>
        <taxon>Ascomycota</taxon>
        <taxon>Pezizomycotina</taxon>
        <taxon>Eurotiomycetes</taxon>
        <taxon>Eurotiomycetidae</taxon>
        <taxon>Eurotiales</taxon>
        <taxon>Aspergillaceae</taxon>
        <taxon>Penicillium</taxon>
    </lineage>
</organism>
<dbReference type="HOGENOM" id="CLU_897427_0_0_1"/>
<keyword evidence="4" id="KW-1185">Reference proteome</keyword>
<sequence length="310" mass="33703">MHPSSSSSFGARIRPSRRLPLLSKNRPPPLKSCLAASDSDRDSTPPQEPVRKTVRFPDDKLFLEQVRTIPARPDRTKKAIFKRGQVAETKSFIMYTSNPSSTNQRFLSKLPGSSGPRYENHSQWMSVVRARYLAAAYVSEPRSPRSAPSSDESAFDMSSLKDALTEPASGSSVHGSDFDMSSLADALPDPNDTFNMRSLMDALPEAAPKPCGFASDMSSLKRALPDPDAPSEVSSLAPAPKSMVAPHSRDLPPKVHVRAVQTHVQVGPFSTTCFFNLCGLCLVLGSFFPCLAPALYAAFALLSIYGTCFF</sequence>
<name>A0A0A2JPZ6_PENEN</name>
<keyword evidence="2" id="KW-0472">Membrane</keyword>
<dbReference type="RefSeq" id="XP_016598374.1">
    <property type="nucleotide sequence ID" value="XM_016744891.1"/>
</dbReference>
<evidence type="ECO:0000313" key="3">
    <source>
        <dbReference type="EMBL" id="KGO56668.1"/>
    </source>
</evidence>
<dbReference type="VEuPathDB" id="FungiDB:PEXP_108850"/>
<proteinExistence type="predicted"/>
<dbReference type="Proteomes" id="UP000030143">
    <property type="component" value="Unassembled WGS sequence"/>
</dbReference>
<feature type="compositionally biased region" description="Basic and acidic residues" evidence="1">
    <location>
        <begin position="38"/>
        <end position="55"/>
    </location>
</feature>
<evidence type="ECO:0000256" key="1">
    <source>
        <dbReference type="SAM" id="MobiDB-lite"/>
    </source>
</evidence>
<accession>A0A0A2JPZ6</accession>
<keyword evidence="2" id="KW-0812">Transmembrane</keyword>
<reference evidence="3 4" key="1">
    <citation type="journal article" date="2015" name="Mol. Plant Microbe Interact.">
        <title>Genome, transcriptome, and functional analyses of Penicillium expansum provide new insights into secondary metabolism and pathogenicity.</title>
        <authorList>
            <person name="Ballester A.R."/>
            <person name="Marcet-Houben M."/>
            <person name="Levin E."/>
            <person name="Sela N."/>
            <person name="Selma-Lazaro C."/>
            <person name="Carmona L."/>
            <person name="Wisniewski M."/>
            <person name="Droby S."/>
            <person name="Gonzalez-Candelas L."/>
            <person name="Gabaldon T."/>
        </authorList>
    </citation>
    <scope>NUCLEOTIDE SEQUENCE [LARGE SCALE GENOMIC DNA]</scope>
    <source>
        <strain evidence="3 4">MD-8</strain>
    </source>
</reference>
<feature type="region of interest" description="Disordered" evidence="1">
    <location>
        <begin position="224"/>
        <end position="248"/>
    </location>
</feature>
<protein>
    <submittedName>
        <fullName evidence="3">Uncharacterized protein</fullName>
    </submittedName>
</protein>
<evidence type="ECO:0000313" key="4">
    <source>
        <dbReference type="Proteomes" id="UP000030143"/>
    </source>
</evidence>
<feature type="transmembrane region" description="Helical" evidence="2">
    <location>
        <begin position="274"/>
        <end position="305"/>
    </location>
</feature>